<protein>
    <recommendedName>
        <fullName evidence="1">F-box domain-containing protein</fullName>
    </recommendedName>
</protein>
<dbReference type="Proteomes" id="UP001412239">
    <property type="component" value="Unassembled WGS sequence"/>
</dbReference>
<dbReference type="CDD" id="cd09917">
    <property type="entry name" value="F-box_SF"/>
    <property type="match status" value="1"/>
</dbReference>
<gene>
    <name evidence="2" type="ORF">GSTUAT00002554001</name>
</gene>
<keyword evidence="3" id="KW-1185">Reference proteome</keyword>
<dbReference type="EMBL" id="LN890974">
    <property type="protein sequence ID" value="CUS13315.1"/>
    <property type="molecule type" value="Genomic_DNA"/>
</dbReference>
<feature type="domain" description="F-box" evidence="1">
    <location>
        <begin position="27"/>
        <end position="68"/>
    </location>
</feature>
<evidence type="ECO:0000259" key="1">
    <source>
        <dbReference type="PROSITE" id="PS50181"/>
    </source>
</evidence>
<dbReference type="AlphaFoldDB" id="A0A292Q2X3"/>
<dbReference type="InterPro" id="IPR001810">
    <property type="entry name" value="F-box_dom"/>
</dbReference>
<sequence length="409" mass="46518">MAEPPTTLEDIMASQTPNIDSRNPISPRRIRRNILSFLNPKSLRSLRRVNRRMDSILAADRPRMFNEIRFHLDLRARTPLNRLVYIDALGRIGHHAHRLVITFHNVGPIEFGCLHPGDPTRKSSLNPLPAQGHFGPSGSYRLVDPDIPVMPGLFEDLNLESNPEGFFKKVFDRLPTLQALSIRGNPSTEYLWGRTLLDEALVYLRCQLEESQHVLSGFVVLKTLDLQLPTPLALWHLRSFPGYGDGGNPLLGREGAWSNVRNLSLTLPPAIIAGSPERELVMSKGIHGFIAGFSLTLSKLSIAGGTGNPLTYDLDPRIGGTLEPMRLRQMRELRLKNMKIDWGDLERFLTDPMRGYSVLNLELWGVEFFRSSGWRRLYMFFELEHPERMSRPDMPLQLTRKLQLLGRPL</sequence>
<dbReference type="Pfam" id="PF00646">
    <property type="entry name" value="F-box"/>
    <property type="match status" value="1"/>
</dbReference>
<accession>A0A292Q2X3</accession>
<reference evidence="2" key="1">
    <citation type="submission" date="2015-10" db="EMBL/GenBank/DDBJ databases">
        <authorList>
            <person name="Regsiter A."/>
            <person name="william w."/>
        </authorList>
    </citation>
    <scope>NUCLEOTIDE SEQUENCE</scope>
    <source>
        <strain evidence="2">Montdore</strain>
    </source>
</reference>
<organism evidence="2 3">
    <name type="scientific">Tuber aestivum</name>
    <name type="common">summer truffle</name>
    <dbReference type="NCBI Taxonomy" id="59557"/>
    <lineage>
        <taxon>Eukaryota</taxon>
        <taxon>Fungi</taxon>
        <taxon>Dikarya</taxon>
        <taxon>Ascomycota</taxon>
        <taxon>Pezizomycotina</taxon>
        <taxon>Pezizomycetes</taxon>
        <taxon>Pezizales</taxon>
        <taxon>Tuberaceae</taxon>
        <taxon>Tuber</taxon>
    </lineage>
</organism>
<evidence type="ECO:0000313" key="2">
    <source>
        <dbReference type="EMBL" id="CUS13315.1"/>
    </source>
</evidence>
<dbReference type="PROSITE" id="PS50181">
    <property type="entry name" value="FBOX"/>
    <property type="match status" value="1"/>
</dbReference>
<name>A0A292Q2X3_9PEZI</name>
<proteinExistence type="predicted"/>
<evidence type="ECO:0000313" key="3">
    <source>
        <dbReference type="Proteomes" id="UP001412239"/>
    </source>
</evidence>